<dbReference type="GO" id="GO:0006629">
    <property type="term" value="P:lipid metabolic process"/>
    <property type="evidence" value="ECO:0007669"/>
    <property type="project" value="InterPro"/>
</dbReference>
<organism evidence="2 3">
    <name type="scientific">Dictyobacter vulcani</name>
    <dbReference type="NCBI Taxonomy" id="2607529"/>
    <lineage>
        <taxon>Bacteria</taxon>
        <taxon>Bacillati</taxon>
        <taxon>Chloroflexota</taxon>
        <taxon>Ktedonobacteria</taxon>
        <taxon>Ktedonobacterales</taxon>
        <taxon>Dictyobacteraceae</taxon>
        <taxon>Dictyobacter</taxon>
    </lineage>
</organism>
<feature type="domain" description="GP-PDE" evidence="1">
    <location>
        <begin position="1"/>
        <end position="37"/>
    </location>
</feature>
<gene>
    <name evidence="2" type="ORF">KDW_64020</name>
</gene>
<evidence type="ECO:0000313" key="2">
    <source>
        <dbReference type="EMBL" id="GER92240.1"/>
    </source>
</evidence>
<sequence>MELYYWTIDEPTLMRQLIELGADGLFTNRPDLLKTLLHDMRLRP</sequence>
<evidence type="ECO:0000313" key="3">
    <source>
        <dbReference type="Proteomes" id="UP000326912"/>
    </source>
</evidence>
<protein>
    <recommendedName>
        <fullName evidence="1">GP-PDE domain-containing protein</fullName>
    </recommendedName>
</protein>
<keyword evidence="3" id="KW-1185">Reference proteome</keyword>
<dbReference type="AlphaFoldDB" id="A0A5J4L096"/>
<dbReference type="InterPro" id="IPR017946">
    <property type="entry name" value="PLC-like_Pdiesterase_TIM-brl"/>
</dbReference>
<reference evidence="2 3" key="1">
    <citation type="submission" date="2019-10" db="EMBL/GenBank/DDBJ databases">
        <title>Dictyobacter vulcani sp. nov., within the class Ktedonobacteria, isolated from soil of volcanic Mt. Zao.</title>
        <authorList>
            <person name="Zheng Y."/>
            <person name="Wang C.M."/>
            <person name="Sakai Y."/>
            <person name="Abe K."/>
            <person name="Yokota A."/>
            <person name="Yabe S."/>
        </authorList>
    </citation>
    <scope>NUCLEOTIDE SEQUENCE [LARGE SCALE GENOMIC DNA]</scope>
    <source>
        <strain evidence="2 3">W12</strain>
    </source>
</reference>
<dbReference type="PROSITE" id="PS51704">
    <property type="entry name" value="GP_PDE"/>
    <property type="match status" value="1"/>
</dbReference>
<dbReference type="InterPro" id="IPR030395">
    <property type="entry name" value="GP_PDE_dom"/>
</dbReference>
<evidence type="ECO:0000259" key="1">
    <source>
        <dbReference type="PROSITE" id="PS51704"/>
    </source>
</evidence>
<accession>A0A5J4L096</accession>
<comment type="caution">
    <text evidence="2">The sequence shown here is derived from an EMBL/GenBank/DDBJ whole genome shotgun (WGS) entry which is preliminary data.</text>
</comment>
<dbReference type="Proteomes" id="UP000326912">
    <property type="component" value="Unassembled WGS sequence"/>
</dbReference>
<dbReference type="EMBL" id="BKZW01000007">
    <property type="protein sequence ID" value="GER92240.1"/>
    <property type="molecule type" value="Genomic_DNA"/>
</dbReference>
<dbReference type="GO" id="GO:0008081">
    <property type="term" value="F:phosphoric diester hydrolase activity"/>
    <property type="evidence" value="ECO:0007669"/>
    <property type="project" value="InterPro"/>
</dbReference>
<dbReference type="Pfam" id="PF13653">
    <property type="entry name" value="GDPD_2"/>
    <property type="match status" value="1"/>
</dbReference>
<dbReference type="SUPFAM" id="SSF51695">
    <property type="entry name" value="PLC-like phosphodiesterases"/>
    <property type="match status" value="1"/>
</dbReference>
<name>A0A5J4L096_9CHLR</name>
<dbReference type="Gene3D" id="3.20.20.190">
    <property type="entry name" value="Phosphatidylinositol (PI) phosphodiesterase"/>
    <property type="match status" value="1"/>
</dbReference>
<proteinExistence type="predicted"/>